<protein>
    <submittedName>
        <fullName evidence="1">Uncharacterized protein</fullName>
    </submittedName>
</protein>
<dbReference type="Proteomes" id="UP000716291">
    <property type="component" value="Unassembled WGS sequence"/>
</dbReference>
<gene>
    <name evidence="1" type="ORF">G6F64_003087</name>
</gene>
<accession>A0A9P7BVI1</accession>
<proteinExistence type="predicted"/>
<evidence type="ECO:0000313" key="2">
    <source>
        <dbReference type="Proteomes" id="UP000716291"/>
    </source>
</evidence>
<name>A0A9P7BVI1_RHIOR</name>
<dbReference type="EMBL" id="JAANQT010000290">
    <property type="protein sequence ID" value="KAG1312365.1"/>
    <property type="molecule type" value="Genomic_DNA"/>
</dbReference>
<organism evidence="1 2">
    <name type="scientific">Rhizopus oryzae</name>
    <name type="common">Mucormycosis agent</name>
    <name type="synonym">Rhizopus arrhizus var. delemar</name>
    <dbReference type="NCBI Taxonomy" id="64495"/>
    <lineage>
        <taxon>Eukaryota</taxon>
        <taxon>Fungi</taxon>
        <taxon>Fungi incertae sedis</taxon>
        <taxon>Mucoromycota</taxon>
        <taxon>Mucoromycotina</taxon>
        <taxon>Mucoromycetes</taxon>
        <taxon>Mucorales</taxon>
        <taxon>Mucorineae</taxon>
        <taxon>Rhizopodaceae</taxon>
        <taxon>Rhizopus</taxon>
    </lineage>
</organism>
<evidence type="ECO:0000313" key="1">
    <source>
        <dbReference type="EMBL" id="KAG1312365.1"/>
    </source>
</evidence>
<comment type="caution">
    <text evidence="1">The sequence shown here is derived from an EMBL/GenBank/DDBJ whole genome shotgun (WGS) entry which is preliminary data.</text>
</comment>
<dbReference type="AlphaFoldDB" id="A0A9P7BVI1"/>
<keyword evidence="2" id="KW-1185">Reference proteome</keyword>
<reference evidence="1" key="1">
    <citation type="journal article" date="2020" name="Microb. Genom.">
        <title>Genetic diversity of clinical and environmental Mucorales isolates obtained from an investigation of mucormycosis cases among solid organ transplant recipients.</title>
        <authorList>
            <person name="Nguyen M.H."/>
            <person name="Kaul D."/>
            <person name="Muto C."/>
            <person name="Cheng S.J."/>
            <person name="Richter R.A."/>
            <person name="Bruno V.M."/>
            <person name="Liu G."/>
            <person name="Beyhan S."/>
            <person name="Sundermann A.J."/>
            <person name="Mounaud S."/>
            <person name="Pasculle A.W."/>
            <person name="Nierman W.C."/>
            <person name="Driscoll E."/>
            <person name="Cumbie R."/>
            <person name="Clancy C.J."/>
            <person name="Dupont C.L."/>
        </authorList>
    </citation>
    <scope>NUCLEOTIDE SEQUENCE</scope>
    <source>
        <strain evidence="1">GL11</strain>
    </source>
</reference>
<sequence>MDLSTQHSALQIRWHIPLILSSDPAPTPESFDTSFMKYTLCALSTVDEKLTPITSFLSRKQHNRSETYFDLLSLGHVKEENFFAALRSTSDLSPGLIISSLGFPPPEPDFHSLLSSPLPDGTPIENISTKWLRHIDKLPAS</sequence>